<reference evidence="3 6" key="1">
    <citation type="submission" date="2012-02" db="EMBL/GenBank/DDBJ databases">
        <title>The Genome Sequence of Bacteroides fragilis CL05T12C13.</title>
        <authorList>
            <consortium name="The Broad Institute Genome Sequencing Platform"/>
            <person name="Earl A."/>
            <person name="Ward D."/>
            <person name="Feldgarden M."/>
            <person name="Gevers D."/>
            <person name="Zitomersky N.L."/>
            <person name="Coyne M.J."/>
            <person name="Comstock L.E."/>
            <person name="Young S.K."/>
            <person name="Zeng Q."/>
            <person name="Gargeya S."/>
            <person name="Fitzgerald M."/>
            <person name="Haas B."/>
            <person name="Abouelleil A."/>
            <person name="Alvarado L."/>
            <person name="Arachchi H.M."/>
            <person name="Berlin A."/>
            <person name="Chapman S.B."/>
            <person name="Gearin G."/>
            <person name="Goldberg J."/>
            <person name="Griggs A."/>
            <person name="Gujja S."/>
            <person name="Hansen M."/>
            <person name="Heiman D."/>
            <person name="Howarth C."/>
            <person name="Larimer J."/>
            <person name="Lui A."/>
            <person name="MacDonald P.J.P."/>
            <person name="McCowen C."/>
            <person name="Montmayeur A."/>
            <person name="Murphy C."/>
            <person name="Neiman D."/>
            <person name="Pearson M."/>
            <person name="Priest M."/>
            <person name="Roberts A."/>
            <person name="Saif S."/>
            <person name="Shea T."/>
            <person name="Sisk P."/>
            <person name="Stolte C."/>
            <person name="Sykes S."/>
            <person name="Wortman J."/>
            <person name="Nusbaum C."/>
            <person name="Birren B."/>
        </authorList>
    </citation>
    <scope>NUCLEOTIDE SEQUENCE [LARGE SCALE GENOMIC DNA]</scope>
    <source>
        <strain evidence="3 6">CL05T12C13</strain>
    </source>
</reference>
<evidence type="ECO:0000259" key="1">
    <source>
        <dbReference type="Pfam" id="PF08937"/>
    </source>
</evidence>
<dbReference type="PATRIC" id="fig|997881.3.peg.2302"/>
<dbReference type="RefSeq" id="WP_005800091.1">
    <property type="nucleotide sequence ID" value="NZ_JH724193.1"/>
</dbReference>
<evidence type="ECO:0000313" key="6">
    <source>
        <dbReference type="Proteomes" id="UP000003917"/>
    </source>
</evidence>
<dbReference type="Gene3D" id="3.40.50.11200">
    <property type="match status" value="1"/>
</dbReference>
<feature type="domain" description="Thoeris protein ThsB TIR-like" evidence="1">
    <location>
        <begin position="6"/>
        <end position="101"/>
    </location>
</feature>
<dbReference type="EMBL" id="AGXP01000029">
    <property type="protein sequence ID" value="EIY95126.1"/>
    <property type="molecule type" value="Genomic_DNA"/>
</dbReference>
<dbReference type="EMBL" id="AGXP01000045">
    <property type="protein sequence ID" value="EIY90858.1"/>
    <property type="molecule type" value="Genomic_DNA"/>
</dbReference>
<accession>I9VGA9</accession>
<evidence type="ECO:0000313" key="2">
    <source>
        <dbReference type="EMBL" id="EIY90858.1"/>
    </source>
</evidence>
<dbReference type="InterPro" id="IPR015032">
    <property type="entry name" value="ThsB__TIR-like_domain"/>
</dbReference>
<dbReference type="InterPro" id="IPR036490">
    <property type="entry name" value="ThsB_TIR-like_sf"/>
</dbReference>
<gene>
    <name evidence="5" type="ORF">HMPREF1080_02199</name>
    <name evidence="4" type="ORF">HMPREF1080_03001</name>
    <name evidence="3" type="ORF">HMPREF1080_03367</name>
    <name evidence="2" type="ORF">HMPREF1080_03918</name>
</gene>
<organism evidence="3 6">
    <name type="scientific">Bacteroides fragilis CL05T12C13</name>
    <dbReference type="NCBI Taxonomy" id="997881"/>
    <lineage>
        <taxon>Bacteria</taxon>
        <taxon>Pseudomonadati</taxon>
        <taxon>Bacteroidota</taxon>
        <taxon>Bacteroidia</taxon>
        <taxon>Bacteroidales</taxon>
        <taxon>Bacteroidaceae</taxon>
        <taxon>Bacteroides</taxon>
    </lineage>
</organism>
<dbReference type="SUPFAM" id="SSF52206">
    <property type="entry name" value="Hypothetical protein MTH538"/>
    <property type="match status" value="1"/>
</dbReference>
<dbReference type="EMBL" id="AGXP01000023">
    <property type="protein sequence ID" value="EIY98755.1"/>
    <property type="molecule type" value="Genomic_DNA"/>
</dbReference>
<dbReference type="Pfam" id="PF08937">
    <property type="entry name" value="ThsB_TIR"/>
    <property type="match status" value="1"/>
</dbReference>
<proteinExistence type="predicted"/>
<dbReference type="Proteomes" id="UP000003917">
    <property type="component" value="Unassembled WGS sequence"/>
</dbReference>
<protein>
    <recommendedName>
        <fullName evidence="1">Thoeris protein ThsB TIR-like domain-containing protein</fullName>
    </recommendedName>
</protein>
<dbReference type="HOGENOM" id="CLU_098991_1_0_10"/>
<sequence>MIRKVFYSFHFDNDNWRAGQVRNIGAVEGDKQVNGNKWEDIKSSSETKIKAWIDDNLKDKSCLIVLIGSQTSQRHWVDYEIKKAWELGKAVCGVYIHNLKDVYGNQSKKGKNPFENYTIGGKSMANIAPVFDSKYSTSTYVYDDIKDNIADLVEKAIQIRNQY</sequence>
<evidence type="ECO:0000313" key="5">
    <source>
        <dbReference type="EMBL" id="EIY98755.1"/>
    </source>
</evidence>
<dbReference type="AlphaFoldDB" id="I9VGA9"/>
<evidence type="ECO:0000313" key="4">
    <source>
        <dbReference type="EMBL" id="EIY95126.1"/>
    </source>
</evidence>
<comment type="caution">
    <text evidence="3">The sequence shown here is derived from an EMBL/GenBank/DDBJ whole genome shotgun (WGS) entry which is preliminary data.</text>
</comment>
<evidence type="ECO:0000313" key="3">
    <source>
        <dbReference type="EMBL" id="EIY94596.1"/>
    </source>
</evidence>
<dbReference type="EMBL" id="AGXP01000035">
    <property type="protein sequence ID" value="EIY94596.1"/>
    <property type="molecule type" value="Genomic_DNA"/>
</dbReference>
<name>I9VGA9_BACFG</name>